<feature type="transmembrane region" description="Helical" evidence="7">
    <location>
        <begin position="271"/>
        <end position="294"/>
    </location>
</feature>
<dbReference type="AlphaFoldDB" id="A0A6G0XBE4"/>
<feature type="transmembrane region" description="Helical" evidence="7">
    <location>
        <begin position="219"/>
        <end position="240"/>
    </location>
</feature>
<feature type="region of interest" description="Disordered" evidence="6">
    <location>
        <begin position="450"/>
        <end position="489"/>
    </location>
</feature>
<feature type="transmembrane region" description="Helical" evidence="7">
    <location>
        <begin position="406"/>
        <end position="424"/>
    </location>
</feature>
<protein>
    <recommendedName>
        <fullName evidence="10">Amino acid permease/ SLC12A domain-containing protein</fullName>
    </recommendedName>
</protein>
<reference evidence="8 9" key="1">
    <citation type="submission" date="2019-07" db="EMBL/GenBank/DDBJ databases">
        <title>Genomics analysis of Aphanomyces spp. identifies a new class of oomycete effector associated with host adaptation.</title>
        <authorList>
            <person name="Gaulin E."/>
        </authorList>
    </citation>
    <scope>NUCLEOTIDE SEQUENCE [LARGE SCALE GENOMIC DNA]</scope>
    <source>
        <strain evidence="8 9">ATCC 201684</strain>
    </source>
</reference>
<dbReference type="InterPro" id="IPR050367">
    <property type="entry name" value="APC_superfamily"/>
</dbReference>
<feature type="transmembrane region" description="Helical" evidence="7">
    <location>
        <begin position="117"/>
        <end position="140"/>
    </location>
</feature>
<keyword evidence="3 7" id="KW-0812">Transmembrane</keyword>
<dbReference type="PANTHER" id="PTHR42770:SF7">
    <property type="entry name" value="MEMBRANE PROTEIN"/>
    <property type="match status" value="1"/>
</dbReference>
<sequence>MNYGSFDIWATGIVVVIGGQYFSWNVGLEAGTLSYGIALGLMALAYLCLVLSMAEMTGMMPFAGGAYGLSRCTLGFYMGFILGCCEAMEYIIYVTCSFLQMGRMIAKQWPQLVDYQFALWIASYALACVVIGRGGTFFWWWNRALAIVSIGLVVIFCLGSLAYVDLNQPGQSDYAVVGGFVEFMKSSPISAWFFIGIESLNTLSSIVDKPKVIVPKGQVAAMITLIVTGVWIYVVCIYLPPAMPTLVEELSPLNRGYTRMFNLSNETATMLAVPATFATAQGFMLSYANIISAMANSKLFPKELAHLHKMHKTPIYALLFGSIISFGLCFLVYNYALDGIMYNACVIFAFLAYISQCYGYIQLKRRHGSMPRHFHSPVGVFGAVFATLIWTMNLIGIAGFQDDNEVSLVIALGLIAVFSIYYHIYAKPRQTFSDEEQKIMLFVHVTNHNHSKSKRKKKRISAGSNPSSKTRRSSITPQGAPPYDIRASRSKPSQAIAWVLNHASRGSSVQPLSQLASLEPRADT</sequence>
<proteinExistence type="predicted"/>
<keyword evidence="9" id="KW-1185">Reference proteome</keyword>
<feature type="transmembrane region" description="Helical" evidence="7">
    <location>
        <begin position="74"/>
        <end position="96"/>
    </location>
</feature>
<gene>
    <name evidence="8" type="ORF">Ae201684_006575</name>
</gene>
<name>A0A6G0XBE4_9STRA</name>
<feature type="transmembrane region" description="Helical" evidence="7">
    <location>
        <begin position="6"/>
        <end position="26"/>
    </location>
</feature>
<dbReference type="GO" id="GO:0005886">
    <property type="term" value="C:plasma membrane"/>
    <property type="evidence" value="ECO:0007669"/>
    <property type="project" value="UniProtKB-SubCell"/>
</dbReference>
<evidence type="ECO:0000256" key="1">
    <source>
        <dbReference type="ARBA" id="ARBA00004651"/>
    </source>
</evidence>
<dbReference type="PANTHER" id="PTHR42770">
    <property type="entry name" value="AMINO ACID TRANSPORTER-RELATED"/>
    <property type="match status" value="1"/>
</dbReference>
<evidence type="ECO:0000256" key="7">
    <source>
        <dbReference type="SAM" id="Phobius"/>
    </source>
</evidence>
<keyword evidence="5 7" id="KW-0472">Membrane</keyword>
<dbReference type="EMBL" id="VJMJ01000084">
    <property type="protein sequence ID" value="KAF0737410.1"/>
    <property type="molecule type" value="Genomic_DNA"/>
</dbReference>
<evidence type="ECO:0000256" key="5">
    <source>
        <dbReference type="ARBA" id="ARBA00023136"/>
    </source>
</evidence>
<evidence type="ECO:0000256" key="4">
    <source>
        <dbReference type="ARBA" id="ARBA00022989"/>
    </source>
</evidence>
<feature type="compositionally biased region" description="Polar residues" evidence="6">
    <location>
        <begin position="462"/>
        <end position="477"/>
    </location>
</feature>
<comment type="caution">
    <text evidence="8">The sequence shown here is derived from an EMBL/GenBank/DDBJ whole genome shotgun (WGS) entry which is preliminary data.</text>
</comment>
<feature type="compositionally biased region" description="Basic residues" evidence="6">
    <location>
        <begin position="450"/>
        <end position="460"/>
    </location>
</feature>
<evidence type="ECO:0000256" key="3">
    <source>
        <dbReference type="ARBA" id="ARBA00022692"/>
    </source>
</evidence>
<evidence type="ECO:0000256" key="6">
    <source>
        <dbReference type="SAM" id="MobiDB-lite"/>
    </source>
</evidence>
<keyword evidence="4 7" id="KW-1133">Transmembrane helix</keyword>
<dbReference type="VEuPathDB" id="FungiDB:AeMF1_011204"/>
<feature type="transmembrane region" description="Helical" evidence="7">
    <location>
        <begin position="315"/>
        <end position="333"/>
    </location>
</feature>
<feature type="transmembrane region" description="Helical" evidence="7">
    <location>
        <begin position="146"/>
        <end position="164"/>
    </location>
</feature>
<dbReference type="InterPro" id="IPR002293">
    <property type="entry name" value="AA/rel_permease1"/>
</dbReference>
<feature type="transmembrane region" description="Helical" evidence="7">
    <location>
        <begin position="33"/>
        <end position="54"/>
    </location>
</feature>
<dbReference type="Pfam" id="PF13520">
    <property type="entry name" value="AA_permease_2"/>
    <property type="match status" value="1"/>
</dbReference>
<organism evidence="8 9">
    <name type="scientific">Aphanomyces euteiches</name>
    <dbReference type="NCBI Taxonomy" id="100861"/>
    <lineage>
        <taxon>Eukaryota</taxon>
        <taxon>Sar</taxon>
        <taxon>Stramenopiles</taxon>
        <taxon>Oomycota</taxon>
        <taxon>Saprolegniomycetes</taxon>
        <taxon>Saprolegniales</taxon>
        <taxon>Verrucalvaceae</taxon>
        <taxon>Aphanomyces</taxon>
    </lineage>
</organism>
<dbReference type="Gene3D" id="1.20.1740.10">
    <property type="entry name" value="Amino acid/polyamine transporter I"/>
    <property type="match status" value="1"/>
</dbReference>
<accession>A0A6G0XBE4</accession>
<comment type="subcellular location">
    <subcellularLocation>
        <location evidence="1">Cell membrane</location>
        <topology evidence="1">Multi-pass membrane protein</topology>
    </subcellularLocation>
</comment>
<keyword evidence="2" id="KW-1003">Cell membrane</keyword>
<evidence type="ECO:0000313" key="9">
    <source>
        <dbReference type="Proteomes" id="UP000481153"/>
    </source>
</evidence>
<evidence type="ECO:0008006" key="10">
    <source>
        <dbReference type="Google" id="ProtNLM"/>
    </source>
</evidence>
<dbReference type="GO" id="GO:0022857">
    <property type="term" value="F:transmembrane transporter activity"/>
    <property type="evidence" value="ECO:0007669"/>
    <property type="project" value="InterPro"/>
</dbReference>
<feature type="transmembrane region" description="Helical" evidence="7">
    <location>
        <begin position="378"/>
        <end position="400"/>
    </location>
</feature>
<evidence type="ECO:0000313" key="8">
    <source>
        <dbReference type="EMBL" id="KAF0737410.1"/>
    </source>
</evidence>
<dbReference type="Proteomes" id="UP000481153">
    <property type="component" value="Unassembled WGS sequence"/>
</dbReference>
<evidence type="ECO:0000256" key="2">
    <source>
        <dbReference type="ARBA" id="ARBA00022475"/>
    </source>
</evidence>
<feature type="transmembrane region" description="Helical" evidence="7">
    <location>
        <begin position="339"/>
        <end position="358"/>
    </location>
</feature>
<dbReference type="PIRSF" id="PIRSF006060">
    <property type="entry name" value="AA_transporter"/>
    <property type="match status" value="1"/>
</dbReference>